<sequence length="95" mass="9498">MDAIRNDVPQLETTSGGWSATAPSQDGIHPIPTPGMDAFSGAVTAAVGGWPAIHEEFVAGRVEAVGHLVAANGGTVANMTSTDAASTAQINGIEV</sequence>
<gene>
    <name evidence="2" type="ORF">FEG63_21145</name>
</gene>
<comment type="caution">
    <text evidence="2">The sequence shown here is derived from an EMBL/GenBank/DDBJ whole genome shotgun (WGS) entry which is preliminary data.</text>
</comment>
<evidence type="ECO:0000256" key="1">
    <source>
        <dbReference type="SAM" id="MobiDB-lite"/>
    </source>
</evidence>
<evidence type="ECO:0000313" key="3">
    <source>
        <dbReference type="Proteomes" id="UP000708347"/>
    </source>
</evidence>
<dbReference type="Proteomes" id="UP000708347">
    <property type="component" value="Unassembled WGS sequence"/>
</dbReference>
<proteinExistence type="predicted"/>
<dbReference type="EMBL" id="VBSB01000013">
    <property type="protein sequence ID" value="NTY62056.1"/>
    <property type="molecule type" value="Genomic_DNA"/>
</dbReference>
<name>A0ABX2K4S6_9MYCO</name>
<feature type="region of interest" description="Disordered" evidence="1">
    <location>
        <begin position="1"/>
        <end position="35"/>
    </location>
</feature>
<accession>A0ABX2K4S6</accession>
<feature type="compositionally biased region" description="Polar residues" evidence="1">
    <location>
        <begin position="11"/>
        <end position="24"/>
    </location>
</feature>
<evidence type="ECO:0000313" key="2">
    <source>
        <dbReference type="EMBL" id="NTY62056.1"/>
    </source>
</evidence>
<keyword evidence="3" id="KW-1185">Reference proteome</keyword>
<evidence type="ECO:0008006" key="4">
    <source>
        <dbReference type="Google" id="ProtNLM"/>
    </source>
</evidence>
<dbReference type="RefSeq" id="WP_174399785.1">
    <property type="nucleotide sequence ID" value="NZ_VBSB01000013.1"/>
</dbReference>
<reference evidence="2 3" key="1">
    <citation type="submission" date="2019-05" db="EMBL/GenBank/DDBJ databases">
        <title>Mycolicibacterium sphagni ENV482 genome assembly.</title>
        <authorList>
            <person name="Chen W."/>
            <person name="Faulkner N.W."/>
            <person name="Hyman M.R."/>
        </authorList>
    </citation>
    <scope>NUCLEOTIDE SEQUENCE [LARGE SCALE GENOMIC DNA]</scope>
    <source>
        <strain evidence="2 3">ENV482</strain>
    </source>
</reference>
<organism evidence="2 3">
    <name type="scientific">Mycolicibacterium sphagni</name>
    <dbReference type="NCBI Taxonomy" id="1786"/>
    <lineage>
        <taxon>Bacteria</taxon>
        <taxon>Bacillati</taxon>
        <taxon>Actinomycetota</taxon>
        <taxon>Actinomycetes</taxon>
        <taxon>Mycobacteriales</taxon>
        <taxon>Mycobacteriaceae</taxon>
        <taxon>Mycolicibacterium</taxon>
    </lineage>
</organism>
<protein>
    <recommendedName>
        <fullName evidence="4">PE domain-containing protein</fullName>
    </recommendedName>
</protein>